<proteinExistence type="predicted"/>
<evidence type="ECO:0000313" key="2">
    <source>
        <dbReference type="Proteomes" id="UP000054565"/>
    </source>
</evidence>
<accession>A0A0J7B9I0</accession>
<evidence type="ECO:0000313" key="1">
    <source>
        <dbReference type="EMBL" id="KMP06667.1"/>
    </source>
</evidence>
<sequence>MTLLSTKWQPEKHTAPLPLRYQSLTSSVLPGYAGKTVELNTRRYQ</sequence>
<dbReference type="EMBL" id="DS028096">
    <property type="protein sequence ID" value="KMP06667.1"/>
    <property type="molecule type" value="Genomic_DNA"/>
</dbReference>
<gene>
    <name evidence="1" type="ORF">CIRG_06348</name>
</gene>
<reference evidence="2" key="1">
    <citation type="journal article" date="2010" name="Genome Res.">
        <title>Population genomic sequencing of Coccidioides fungi reveals recent hybridization and transposon control.</title>
        <authorList>
            <person name="Neafsey D.E."/>
            <person name="Barker B.M."/>
            <person name="Sharpton T.J."/>
            <person name="Stajich J.E."/>
            <person name="Park D.J."/>
            <person name="Whiston E."/>
            <person name="Hung C.-Y."/>
            <person name="McMahan C."/>
            <person name="White J."/>
            <person name="Sykes S."/>
            <person name="Heiman D."/>
            <person name="Young S."/>
            <person name="Zeng Q."/>
            <person name="Abouelleil A."/>
            <person name="Aftuck L."/>
            <person name="Bessette D."/>
            <person name="Brown A."/>
            <person name="FitzGerald M."/>
            <person name="Lui A."/>
            <person name="Macdonald J.P."/>
            <person name="Priest M."/>
            <person name="Orbach M.J."/>
            <person name="Galgiani J.N."/>
            <person name="Kirkland T.N."/>
            <person name="Cole G.T."/>
            <person name="Birren B.W."/>
            <person name="Henn M.R."/>
            <person name="Taylor J.W."/>
            <person name="Rounsley S.D."/>
        </authorList>
    </citation>
    <scope>NUCLEOTIDE SEQUENCE [LARGE SCALE GENOMIC DNA]</scope>
    <source>
        <strain evidence="2">RMSCC 2394</strain>
    </source>
</reference>
<dbReference type="Proteomes" id="UP000054565">
    <property type="component" value="Unassembled WGS sequence"/>
</dbReference>
<dbReference type="AlphaFoldDB" id="A0A0J7B9I0"/>
<organism evidence="1 2">
    <name type="scientific">Coccidioides immitis RMSCC 2394</name>
    <dbReference type="NCBI Taxonomy" id="404692"/>
    <lineage>
        <taxon>Eukaryota</taxon>
        <taxon>Fungi</taxon>
        <taxon>Dikarya</taxon>
        <taxon>Ascomycota</taxon>
        <taxon>Pezizomycotina</taxon>
        <taxon>Eurotiomycetes</taxon>
        <taxon>Eurotiomycetidae</taxon>
        <taxon>Onygenales</taxon>
        <taxon>Onygenaceae</taxon>
        <taxon>Coccidioides</taxon>
    </lineage>
</organism>
<protein>
    <submittedName>
        <fullName evidence="1">Uncharacterized protein</fullName>
    </submittedName>
</protein>
<name>A0A0J7B9I0_COCIT</name>